<dbReference type="Proteomes" id="UP000004956">
    <property type="component" value="Unassembled WGS sequence"/>
</dbReference>
<organism evidence="1 2">
    <name type="scientific">Sutterella parvirubra YIT 11816</name>
    <dbReference type="NCBI Taxonomy" id="762967"/>
    <lineage>
        <taxon>Bacteria</taxon>
        <taxon>Pseudomonadati</taxon>
        <taxon>Pseudomonadota</taxon>
        <taxon>Betaproteobacteria</taxon>
        <taxon>Burkholderiales</taxon>
        <taxon>Sutterellaceae</taxon>
        <taxon>Sutterella</taxon>
    </lineage>
</organism>
<evidence type="ECO:0000313" key="1">
    <source>
        <dbReference type="EMBL" id="EHY31660.1"/>
    </source>
</evidence>
<comment type="caution">
    <text evidence="1">The sequence shown here is derived from an EMBL/GenBank/DDBJ whole genome shotgun (WGS) entry which is preliminary data.</text>
</comment>
<sequence>MTPQTVAALPDVEHPCELLSPVSRATMQDLREDALDAFLKKARRAEPKLRDLPRDELFHTLNLKAEDRPTLLAMLLFGIWPQAYFPCLHVCATAFPGREVGELGFAGERFTDTERIEGTIEEMLFRAMGFVGRNTRRATIFDDRGRRTDRYEFPAVAVRAALLTALAHRDYGFRGERLPIDLQIFCDRLVVRCPGGPVRGLVRNPMLLKTLAWLGATDAQADGEEVIRRSLAAAGMP</sequence>
<proteinExistence type="predicted"/>
<dbReference type="InterPro" id="IPR038475">
    <property type="entry name" value="RecG_C_sf"/>
</dbReference>
<protein>
    <recommendedName>
        <fullName evidence="3">ATP-dependent DNA helicase RecG C-terminal domain-containing protein</fullName>
    </recommendedName>
</protein>
<dbReference type="PATRIC" id="fig|762967.3.peg.762"/>
<dbReference type="PANTHER" id="PTHR30595">
    <property type="entry name" value="GLPR-RELATED TRANSCRIPTIONAL REPRESSOR"/>
    <property type="match status" value="1"/>
</dbReference>
<keyword evidence="2" id="KW-1185">Reference proteome</keyword>
<dbReference type="RefSeq" id="WP_008541726.1">
    <property type="nucleotide sequence ID" value="NZ_JH604937.1"/>
</dbReference>
<dbReference type="AlphaFoldDB" id="H3KDZ8"/>
<dbReference type="HOGENOM" id="CLU_1170174_0_0_4"/>
<dbReference type="OrthoDB" id="9805115at2"/>
<name>H3KDZ8_9BURK</name>
<dbReference type="PANTHER" id="PTHR30595:SF6">
    <property type="entry name" value="SCHLAFEN ALBA-2 DOMAIN-CONTAINING PROTEIN"/>
    <property type="match status" value="1"/>
</dbReference>
<reference evidence="1 2" key="1">
    <citation type="submission" date="2011-11" db="EMBL/GenBank/DDBJ databases">
        <authorList>
            <person name="Weinstock G."/>
            <person name="Sodergren E."/>
            <person name="Clifton S."/>
            <person name="Fulton L."/>
            <person name="Fulton B."/>
            <person name="Courtney L."/>
            <person name="Fronick C."/>
            <person name="Harrison M."/>
            <person name="Strong C."/>
            <person name="Farmer C."/>
            <person name="Delahaunty K."/>
            <person name="Markovic C."/>
            <person name="Hall O."/>
            <person name="Minx P."/>
            <person name="Tomlinson C."/>
            <person name="Mitreva M."/>
            <person name="Hou S."/>
            <person name="Chen J."/>
            <person name="Wollam A."/>
            <person name="Pepin K.H."/>
            <person name="Johnson M."/>
            <person name="Bhonagiri V."/>
            <person name="Zhang X."/>
            <person name="Suruliraj S."/>
            <person name="Warren W."/>
            <person name="Chinwalla A."/>
            <person name="Mardis E.R."/>
            <person name="Wilson R.K."/>
        </authorList>
    </citation>
    <scope>NUCLEOTIDE SEQUENCE [LARGE SCALE GENOMIC DNA]</scope>
    <source>
        <strain evidence="1 2">YIT 11816</strain>
    </source>
</reference>
<gene>
    <name evidence="1" type="ORF">HMPREF9440_00959</name>
</gene>
<evidence type="ECO:0000313" key="2">
    <source>
        <dbReference type="Proteomes" id="UP000004956"/>
    </source>
</evidence>
<evidence type="ECO:0008006" key="3">
    <source>
        <dbReference type="Google" id="ProtNLM"/>
    </source>
</evidence>
<dbReference type="Gene3D" id="3.30.565.60">
    <property type="match status" value="1"/>
</dbReference>
<dbReference type="STRING" id="762967.HMPREF9440_00959"/>
<dbReference type="EMBL" id="AFBQ01000130">
    <property type="protein sequence ID" value="EHY31660.1"/>
    <property type="molecule type" value="Genomic_DNA"/>
</dbReference>
<accession>H3KDZ8</accession>